<evidence type="ECO:0000313" key="4">
    <source>
        <dbReference type="Proteomes" id="UP000092716"/>
    </source>
</evidence>
<feature type="region of interest" description="Disordered" evidence="2">
    <location>
        <begin position="204"/>
        <end position="288"/>
    </location>
</feature>
<evidence type="ECO:0000313" key="3">
    <source>
        <dbReference type="EMBL" id="ANQ07639.1"/>
    </source>
</evidence>
<feature type="compositionally biased region" description="Basic and acidic residues" evidence="2">
    <location>
        <begin position="892"/>
        <end position="904"/>
    </location>
</feature>
<sequence>MLRRKENMDSGKDKTNPMRDVNFKRQKLTDGEDFCASATLRQAHDNSRSGECLRKNGHAKGSRRSSGSSEREDCFRGNRTNLCNNVVKTKMESTTSVNTKMKSIARGGNHPIDYQNGYPNSAHTLEQESDMVMGKYVWKANNASNPEPPTMNRNHVSDTYKALINICLSEIKKSANPEDVDDVYRVLKNKDLIFDDDKMGRNEIVKKKEQFPRGSSSSSGSKSSPRTHAKRWDNTECVDKGERVPNYQVNSRKNKRSNSGRSAALMNYHGEGTKGDDNQWSDDEEEGVQYDQSGVKHVALLGGSTHEGAELDEHDVAGCAKKKLKTDMDRSITTVKRTNRYGFRGTPLVRATTREKIESDMYNIFKGVINMLTCKYPEHNIKEFFFSSQDRLKEEYESNKSKSIQITRYESNRCNNIYTKIKQELFYITRNTKLRNHITNTRYMFEIYNYCVKNIKRNITVLSHFIPNKKDYKFITKMRFNNNCENVITSGKDGYIKIFHAMTGNLILCIKAHRNAITDFDVHRSDKYILSCDEKGVVKFWLIDKHKFKTLFTYRRTFLMKKVQFFYHEKGNNQNSNGRSDTYKTYAVCSTNSYFFIITFDDLSNDSHLLYSMDMNLGSVKFFPYIQFAYSLSYNVSPYMYNSLILSNGPIKGLKNCYLMFINTSNQCVDKYCEKNDFSNTTNYKRRKKKLMFLLLTSKPYYDEEERCDDLLSITPNDVNIIKYVNKIDESKYKSSQTDDVIELTDKGEKKKQKMSEEDLSYAKIFHCFEINILQDNAKKDIGFSLFKRFEDFNEEIVRFAFSNRSADFLTVQFSGSIFLWHFQSYLDEQALARGGRNSTHRKSANNGRRNKINVCCFYTSLYVEFFLESLALNESNKAKGGRTDLGGSQGRGDDARKPTDKINPKGNGNNNGTNDVNDENEYDNLFVISSTSCSSYCYSSSGKENVPRVNREKELKKKRLLKAQRELNLGGSAALGRKVPDEKDKSGAANNVTDGATSTIGVDPVETNNGSVIMESVVHSSGSGSASGRRKTNQNNRLDTNRFTTNRLHTNQATEKSSTQCVYNEKANNKPKMRAKKLNYKISNVSFNMSDEYLIVADGITNKSNSSKEDTFAVTMKTNLSIFCLRTYEEIKNFDLKKCNSYVSFIKPNPFFTDVVLFACFRKYIYLLNVQKKKIIKKYSYDSELKNLSAEWSQNGYLFIVSHNYGYFSIFTLNRNASYKLTLSDQITSYQLCSFNEPSLNEVTDNYDNMNSLPDVFMYDSFDANNVEDAVDVVRFNNGAAGVTAPRGFLFPEGINNSPSFHTALEVAGVGGSFSNNWSGATVIGVTTRSGPTTRNGPTTRSATNTRRNGTTRRNGPTTRNGTASRNGADRSEGRRTTRRSNRIIEDSSELSCSANSIYTLYTDSNSKNSKNSAQNGEKANASDEGSEKSPNDEVKIIDKDSFQGREDKHVINLENIPSNKDEVINVEDVHRECIKNNSTRKKEVINLDSVLNDNYSYAFRSKRTARNRSTGLNVGTRSSAANTENAPRRKRLHIARKEDTQNLSSNSNDHTSGSDSGRDAISGGSSNGEHTYRARKNPFLPMKKRNRNVASSNYKSKIDKHDECLLTGGSHAREGSQYPYDVSISKLKEFFNGDKRKENEQFVKRDRYMSDWDTDFEKCSSINFFSDNSNYGSYSDDLFVDTSEGARIGSLHSGHHRPFESDLHGDVKHVSRGGNPDDPPDGESRKGRWRAHCSSSMWSFKRGAKGGRHPWSSSVSSTTPDGGSSQEDDYDNHYDGWPGEPDPGDSGMAPKRTPRRKNKLRKEGSNPCLLNFTNENILVDKKFKIYEQHLQPLLPKFSSFNCNKSYLDRIGTSPVDPICVQLNYLAQMCRRLKRENSINLKSLLTFDLLYKALINYGGSGGAHSTCGAAPTWDHNKWFSNRGANQTHGSTFAELMGEYRSSSVSDGHHCGVDMEERLTHQAANAKKHFQVVNSLGEEELLPRMPTHRKNEKSEAFLRLLRGCARDKVGNAFSSNTYSGGRNMEDPPSEPDKDPSVKQNPFGASLSKCIETFKRKSTLGDKYKMCYVNAMRVGRSYKRFISVSSICDSSREGKRTPARNPFANQMNEMSQSLLYQVLKKFPCREEEDIDAFIYYKKKSYAEKNIKEVLQSYLTHYTNVDRNMRQYDHRLFIYTNDNRMLFMNSHTMKLLKVLEENYCKSLIRESFNLMNNCQLKGRNCIIKNIDGITNCSFLNPYSLYLRSTGNYDFISSRNVQNSLLSSYARYNELFAMFRGSMQVNNNLGSAVSSRNIANGVNDASFGNVTNTNSTINVTNFLLNYENVLSSGRNTDIAVISEHSSVFTSDQSANFFSEDEEDDDDDYDDDDYVNDDYDFGYHPASTSYSRRNNRRNTRRANNTRTPKRTTNNSRRSNRTRNNNNNTPRRTSARNKKNNEKKNYNCDVVTHVNVRKSDRLRNKEISRRENNAGGGSINNGDDDSLNNHGDDFFNNGSSSRQLRNNTSNYSRSRYNTRSSNINRDFT</sequence>
<feature type="region of interest" description="Disordered" evidence="2">
    <location>
        <begin position="878"/>
        <end position="919"/>
    </location>
</feature>
<feature type="region of interest" description="Disordered" evidence="2">
    <location>
        <begin position="1"/>
        <end position="21"/>
    </location>
</feature>
<dbReference type="GeneID" id="30908887"/>
<feature type="region of interest" description="Disordered" evidence="2">
    <location>
        <begin position="1405"/>
        <end position="1434"/>
    </location>
</feature>
<dbReference type="VEuPathDB" id="PlasmoDB:PCOAH_00021610"/>
<feature type="compositionally biased region" description="Basic and acidic residues" evidence="2">
    <location>
        <begin position="45"/>
        <end position="54"/>
    </location>
</feature>
<feature type="compositionally biased region" description="Polar residues" evidence="2">
    <location>
        <begin position="1753"/>
        <end position="1767"/>
    </location>
</feature>
<name>A0A1B1DYE5_9APIC</name>
<feature type="compositionally biased region" description="Low complexity" evidence="2">
    <location>
        <begin position="907"/>
        <end position="916"/>
    </location>
</feature>
<dbReference type="OrthoDB" id="10261640at2759"/>
<evidence type="ECO:0000256" key="1">
    <source>
        <dbReference type="PROSITE-ProRule" id="PRU00221"/>
    </source>
</evidence>
<dbReference type="Gene3D" id="2.130.10.10">
    <property type="entry name" value="YVTN repeat-like/Quinoprotein amine dehydrogenase"/>
    <property type="match status" value="1"/>
</dbReference>
<proteinExistence type="predicted"/>
<dbReference type="SMART" id="SM00320">
    <property type="entry name" value="WD40"/>
    <property type="match status" value="3"/>
</dbReference>
<dbReference type="Pfam" id="PF00400">
    <property type="entry name" value="WD40"/>
    <property type="match status" value="1"/>
</dbReference>
<feature type="compositionally biased region" description="Low complexity" evidence="2">
    <location>
        <begin position="1340"/>
        <end position="1364"/>
    </location>
</feature>
<feature type="region of interest" description="Disordered" evidence="2">
    <location>
        <begin position="2012"/>
        <end position="2041"/>
    </location>
</feature>
<dbReference type="InterPro" id="IPR036322">
    <property type="entry name" value="WD40_repeat_dom_sf"/>
</dbReference>
<feature type="region of interest" description="Disordered" evidence="2">
    <location>
        <begin position="45"/>
        <end position="75"/>
    </location>
</feature>
<feature type="compositionally biased region" description="Basic and acidic residues" evidence="2">
    <location>
        <begin position="2448"/>
        <end position="2463"/>
    </location>
</feature>
<feature type="compositionally biased region" description="Low complexity" evidence="2">
    <location>
        <begin position="214"/>
        <end position="224"/>
    </location>
</feature>
<feature type="region of interest" description="Disordered" evidence="2">
    <location>
        <begin position="1020"/>
        <end position="1040"/>
    </location>
</feature>
<keyword evidence="1" id="KW-0853">WD repeat</keyword>
<evidence type="ECO:0000256" key="2">
    <source>
        <dbReference type="SAM" id="MobiDB-lite"/>
    </source>
</evidence>
<keyword evidence="4" id="KW-1185">Reference proteome</keyword>
<dbReference type="PROSITE" id="PS50082">
    <property type="entry name" value="WD_REPEATS_2"/>
    <property type="match status" value="1"/>
</dbReference>
<dbReference type="InterPro" id="IPR015943">
    <property type="entry name" value="WD40/YVTN_repeat-like_dom_sf"/>
</dbReference>
<feature type="compositionally biased region" description="Acidic residues" evidence="2">
    <location>
        <begin position="279"/>
        <end position="288"/>
    </location>
</feature>
<protein>
    <submittedName>
        <fullName evidence="3">Uncharacterized protein</fullName>
    </submittedName>
</protein>
<feature type="compositionally biased region" description="Polar residues" evidence="2">
    <location>
        <begin position="989"/>
        <end position="1005"/>
    </location>
</feature>
<dbReference type="InterPro" id="IPR001680">
    <property type="entry name" value="WD40_rpt"/>
</dbReference>
<dbReference type="RefSeq" id="XP_019914334.1">
    <property type="nucleotide sequence ID" value="XM_020058968.1"/>
</dbReference>
<accession>A0A1B1DYE5</accession>
<feature type="compositionally biased region" description="Acidic residues" evidence="2">
    <location>
        <begin position="2351"/>
        <end position="2372"/>
    </location>
</feature>
<dbReference type="EMBL" id="CP016246">
    <property type="protein sequence ID" value="ANQ07639.1"/>
    <property type="molecule type" value="Genomic_DNA"/>
</dbReference>
<feature type="compositionally biased region" description="Polar residues" evidence="2">
    <location>
        <begin position="1326"/>
        <end position="1339"/>
    </location>
</feature>
<feature type="compositionally biased region" description="Basic and acidic residues" evidence="2">
    <location>
        <begin position="1699"/>
        <end position="1711"/>
    </location>
</feature>
<feature type="compositionally biased region" description="Polar residues" evidence="2">
    <location>
        <begin position="1543"/>
        <end position="1557"/>
    </location>
</feature>
<dbReference type="SUPFAM" id="SSF50978">
    <property type="entry name" value="WD40 repeat-like"/>
    <property type="match status" value="1"/>
</dbReference>
<dbReference type="Proteomes" id="UP000092716">
    <property type="component" value="Chromosome 8"/>
</dbReference>
<feature type="compositionally biased region" description="Low complexity" evidence="2">
    <location>
        <begin position="2496"/>
        <end position="2519"/>
    </location>
</feature>
<organism evidence="3 4">
    <name type="scientific">Plasmodium coatneyi</name>
    <dbReference type="NCBI Taxonomy" id="208452"/>
    <lineage>
        <taxon>Eukaryota</taxon>
        <taxon>Sar</taxon>
        <taxon>Alveolata</taxon>
        <taxon>Apicomplexa</taxon>
        <taxon>Aconoidasida</taxon>
        <taxon>Haemosporida</taxon>
        <taxon>Plasmodiidae</taxon>
        <taxon>Plasmodium</taxon>
    </lineage>
</organism>
<feature type="compositionally biased region" description="Basic and acidic residues" evidence="2">
    <location>
        <begin position="230"/>
        <end position="243"/>
    </location>
</feature>
<feature type="compositionally biased region" description="Polar residues" evidence="2">
    <location>
        <begin position="1510"/>
        <end position="1527"/>
    </location>
</feature>
<feature type="compositionally biased region" description="Low complexity" evidence="2">
    <location>
        <begin position="2393"/>
        <end position="2423"/>
    </location>
</feature>
<feature type="repeat" description="WD" evidence="1">
    <location>
        <begin position="510"/>
        <end position="541"/>
    </location>
</feature>
<dbReference type="KEGG" id="pcot:PCOAH_00021610"/>
<gene>
    <name evidence="3" type="ORF">PCOAH_00021610</name>
</gene>
<feature type="region of interest" description="Disordered" evidence="2">
    <location>
        <begin position="1326"/>
        <end position="1388"/>
    </location>
</feature>
<reference evidence="4" key="1">
    <citation type="submission" date="2016-06" db="EMBL/GenBank/DDBJ databases">
        <title>First high quality genome sequence of Plasmodium coatneyi using continuous long reads from single molecule, real-time sequencing.</title>
        <authorList>
            <person name="Chien J.-T."/>
            <person name="Pakala S.B."/>
            <person name="Geraldo J.A."/>
            <person name="Lapp S.A."/>
            <person name="Barnwell J.W."/>
            <person name="Kissinger J.C."/>
            <person name="Galinski M.R."/>
            <person name="Humphrey J.C."/>
        </authorList>
    </citation>
    <scope>NUCLEOTIDE SEQUENCE [LARGE SCALE GENOMIC DNA]</scope>
    <source>
        <strain evidence="4">Hackeri</strain>
    </source>
</reference>
<feature type="region of interest" description="Disordered" evidence="2">
    <location>
        <begin position="2345"/>
        <end position="2519"/>
    </location>
</feature>
<feature type="region of interest" description="Disordered" evidence="2">
    <location>
        <begin position="1510"/>
        <end position="1594"/>
    </location>
</feature>
<feature type="region of interest" description="Disordered" evidence="2">
    <location>
        <begin position="976"/>
        <end position="1005"/>
    </location>
</feature>
<feature type="region of interest" description="Disordered" evidence="2">
    <location>
        <begin position="1693"/>
        <end position="1807"/>
    </location>
</feature>